<feature type="compositionally biased region" description="Low complexity" evidence="1">
    <location>
        <begin position="83"/>
        <end position="93"/>
    </location>
</feature>
<feature type="region of interest" description="Disordered" evidence="1">
    <location>
        <begin position="193"/>
        <end position="220"/>
    </location>
</feature>
<evidence type="ECO:0000256" key="1">
    <source>
        <dbReference type="SAM" id="MobiDB-lite"/>
    </source>
</evidence>
<dbReference type="AlphaFoldDB" id="A0A371DTX6"/>
<dbReference type="OrthoDB" id="2688840at2759"/>
<feature type="region of interest" description="Disordered" evidence="1">
    <location>
        <begin position="373"/>
        <end position="393"/>
    </location>
</feature>
<evidence type="ECO:0000313" key="2">
    <source>
        <dbReference type="EMBL" id="RDX56006.1"/>
    </source>
</evidence>
<feature type="region of interest" description="Disordered" evidence="1">
    <location>
        <begin position="283"/>
        <end position="327"/>
    </location>
</feature>
<feature type="compositionally biased region" description="Basic and acidic residues" evidence="1">
    <location>
        <begin position="148"/>
        <end position="163"/>
    </location>
</feature>
<accession>A0A371DTX6</accession>
<sequence length="438" mass="47451">MSSPTRLSHRRRSHSASSPLPRRKPDDVKWRLSLKRSRPSSIRSPSYKDLALNQPAEKWDVEQWRRGKRARRDPDTEESCDEVSGFGFGVSSSDLFFRAEPPQPPALGLPSTSRLPSTSAAFNFFSHRPEKKPGRHPHSGVSSARARSSREASPDRERISADEARRLRASALGELHRSVADNNEGLLRRMQDWESSRLRSPRSERLVPGSPSALDAQTSQAPRLARRVTSYYGTPQVTEAVTEQSEDEDDLFIVGEASSLPVAPAHKKRALSMSMMEVDIPEMETGPSTFAGFDGSERSSSPVDRSSNPSAYSSDDEGHADMDTDVSSSGIFATPALSHTYSISTNSSLVSLPLSHQLGESAAPMVTASNSSNTVVPGCTTPPASPHSPSTASRSEKAIAALTLAMANGAAGINDYDVLRMTEELAALDEAHAGELWS</sequence>
<name>A0A371DTX6_9APHY</name>
<reference evidence="2 3" key="1">
    <citation type="journal article" date="2018" name="Biotechnol. Biofuels">
        <title>Integrative visual omics of the white-rot fungus Polyporus brumalis exposes the biotechnological potential of its oxidative enzymes for delignifying raw plant biomass.</title>
        <authorList>
            <person name="Miyauchi S."/>
            <person name="Rancon A."/>
            <person name="Drula E."/>
            <person name="Hage H."/>
            <person name="Chaduli D."/>
            <person name="Favel A."/>
            <person name="Grisel S."/>
            <person name="Henrissat B."/>
            <person name="Herpoel-Gimbert I."/>
            <person name="Ruiz-Duenas F.J."/>
            <person name="Chevret D."/>
            <person name="Hainaut M."/>
            <person name="Lin J."/>
            <person name="Wang M."/>
            <person name="Pangilinan J."/>
            <person name="Lipzen A."/>
            <person name="Lesage-Meessen L."/>
            <person name="Navarro D."/>
            <person name="Riley R."/>
            <person name="Grigoriev I.V."/>
            <person name="Zhou S."/>
            <person name="Raouche S."/>
            <person name="Rosso M.N."/>
        </authorList>
    </citation>
    <scope>NUCLEOTIDE SEQUENCE [LARGE SCALE GENOMIC DNA]</scope>
    <source>
        <strain evidence="2 3">BRFM 1820</strain>
    </source>
</reference>
<dbReference type="Proteomes" id="UP000256964">
    <property type="component" value="Unassembled WGS sequence"/>
</dbReference>
<feature type="region of interest" description="Disordered" evidence="1">
    <location>
        <begin position="1"/>
        <end position="163"/>
    </location>
</feature>
<feature type="compositionally biased region" description="Low complexity" evidence="1">
    <location>
        <begin position="298"/>
        <end position="310"/>
    </location>
</feature>
<feature type="compositionally biased region" description="Polar residues" evidence="1">
    <location>
        <begin position="110"/>
        <end position="121"/>
    </location>
</feature>
<dbReference type="EMBL" id="KZ857381">
    <property type="protein sequence ID" value="RDX56006.1"/>
    <property type="molecule type" value="Genomic_DNA"/>
</dbReference>
<organism evidence="2 3">
    <name type="scientific">Lentinus brumalis</name>
    <dbReference type="NCBI Taxonomy" id="2498619"/>
    <lineage>
        <taxon>Eukaryota</taxon>
        <taxon>Fungi</taxon>
        <taxon>Dikarya</taxon>
        <taxon>Basidiomycota</taxon>
        <taxon>Agaricomycotina</taxon>
        <taxon>Agaricomycetes</taxon>
        <taxon>Polyporales</taxon>
        <taxon>Polyporaceae</taxon>
        <taxon>Lentinus</taxon>
    </lineage>
</organism>
<protein>
    <submittedName>
        <fullName evidence="2">Uncharacterized protein</fullName>
    </submittedName>
</protein>
<feature type="compositionally biased region" description="Basic and acidic residues" evidence="1">
    <location>
        <begin position="193"/>
        <end position="205"/>
    </location>
</feature>
<gene>
    <name evidence="2" type="ORF">OH76DRAFT_1414495</name>
</gene>
<proteinExistence type="predicted"/>
<evidence type="ECO:0000313" key="3">
    <source>
        <dbReference type="Proteomes" id="UP000256964"/>
    </source>
</evidence>
<keyword evidence="3" id="KW-1185">Reference proteome</keyword>